<reference evidence="1 2" key="1">
    <citation type="submission" date="2014-06" db="EMBL/GenBank/DDBJ databases">
        <title>Evolutionary Origins and Diversification of the Mycorrhizal Mutualists.</title>
        <authorList>
            <consortium name="DOE Joint Genome Institute"/>
            <consortium name="Mycorrhizal Genomics Consortium"/>
            <person name="Kohler A."/>
            <person name="Kuo A."/>
            <person name="Nagy L.G."/>
            <person name="Floudas D."/>
            <person name="Copeland A."/>
            <person name="Barry K.W."/>
            <person name="Cichocki N."/>
            <person name="Veneault-Fourrey C."/>
            <person name="LaButti K."/>
            <person name="Lindquist E.A."/>
            <person name="Lipzen A."/>
            <person name="Lundell T."/>
            <person name="Morin E."/>
            <person name="Murat C."/>
            <person name="Riley R."/>
            <person name="Ohm R."/>
            <person name="Sun H."/>
            <person name="Tunlid A."/>
            <person name="Henrissat B."/>
            <person name="Grigoriev I.V."/>
            <person name="Hibbett D.S."/>
            <person name="Martin F."/>
        </authorList>
    </citation>
    <scope>NUCLEOTIDE SEQUENCE [LARGE SCALE GENOMIC DNA]</scope>
    <source>
        <strain evidence="1 2">SS14</strain>
    </source>
</reference>
<protein>
    <submittedName>
        <fullName evidence="1">Uncharacterized protein</fullName>
    </submittedName>
</protein>
<dbReference type="Proteomes" id="UP000054279">
    <property type="component" value="Unassembled WGS sequence"/>
</dbReference>
<organism evidence="1 2">
    <name type="scientific">Sphaerobolus stellatus (strain SS14)</name>
    <dbReference type="NCBI Taxonomy" id="990650"/>
    <lineage>
        <taxon>Eukaryota</taxon>
        <taxon>Fungi</taxon>
        <taxon>Dikarya</taxon>
        <taxon>Basidiomycota</taxon>
        <taxon>Agaricomycotina</taxon>
        <taxon>Agaricomycetes</taxon>
        <taxon>Phallomycetidae</taxon>
        <taxon>Geastrales</taxon>
        <taxon>Sphaerobolaceae</taxon>
        <taxon>Sphaerobolus</taxon>
    </lineage>
</organism>
<dbReference type="AlphaFoldDB" id="A0A0C9U3E2"/>
<keyword evidence="2" id="KW-1185">Reference proteome</keyword>
<accession>A0A0C9U3E2</accession>
<evidence type="ECO:0000313" key="1">
    <source>
        <dbReference type="EMBL" id="KIJ23617.1"/>
    </source>
</evidence>
<evidence type="ECO:0000313" key="2">
    <source>
        <dbReference type="Proteomes" id="UP000054279"/>
    </source>
</evidence>
<name>A0A0C9U3E2_SPHS4</name>
<sequence length="165" mass="18351">MVTSRFLFIPIPLYLAYRAVFHYIYRYTCQIFTAVDDLDHLGPREDGKEKLKGTALVCGGRKAQTGPLDGMWLKTSDGKETTVPATLIVSCTGISLSSMKWLNGLGVETGVNFGIEKESYDHNVVYTYCEVVIPDILLPKLEKILAAAWSSGSRYGESDIWTFPT</sequence>
<proteinExistence type="predicted"/>
<gene>
    <name evidence="1" type="ORF">M422DRAFT_275765</name>
</gene>
<dbReference type="HOGENOM" id="CLU_1611855_0_0_1"/>
<dbReference type="EMBL" id="KN837625">
    <property type="protein sequence ID" value="KIJ23617.1"/>
    <property type="molecule type" value="Genomic_DNA"/>
</dbReference>